<accession>A0A433QN29</accession>
<dbReference type="Proteomes" id="UP000274822">
    <property type="component" value="Unassembled WGS sequence"/>
</dbReference>
<sequence length="260" mass="29085">MFYISLLLDYSEMNQWREQFHPPTSGLVCHPLPLPVVGILSFLEAFDGGLTKVVVARLLDNDTNLGGMQDPAAEDVWLGERRTAEPYTSELGGRTLEVSDIRREEGTDYVRTSLLVEKSRQSWSPFPTFRRPAFSTAVIALATKPTESPHSCYYCYPITRLPAPRSLLPFILLVLLPSYRLAGSLVLHRLRLEPFAQALLLNSTRHPTDEPTYGFSNKQANQSAITAPPSRQLRVDFINIETPFIQSSGSTGYPTICLLT</sequence>
<name>A0A433QN29_9FUNG</name>
<reference evidence="1 2" key="1">
    <citation type="journal article" date="2018" name="New Phytol.">
        <title>Phylogenomics of Endogonaceae and evolution of mycorrhizas within Mucoromycota.</title>
        <authorList>
            <person name="Chang Y."/>
            <person name="Desiro A."/>
            <person name="Na H."/>
            <person name="Sandor L."/>
            <person name="Lipzen A."/>
            <person name="Clum A."/>
            <person name="Barry K."/>
            <person name="Grigoriev I.V."/>
            <person name="Martin F.M."/>
            <person name="Stajich J.E."/>
            <person name="Smith M.E."/>
            <person name="Bonito G."/>
            <person name="Spatafora J.W."/>
        </authorList>
    </citation>
    <scope>NUCLEOTIDE SEQUENCE [LARGE SCALE GENOMIC DNA]</scope>
    <source>
        <strain evidence="1 2">AD002</strain>
    </source>
</reference>
<dbReference type="EMBL" id="RBNJ01003204">
    <property type="protein sequence ID" value="RUS31184.1"/>
    <property type="molecule type" value="Genomic_DNA"/>
</dbReference>
<organism evidence="1 2">
    <name type="scientific">Jimgerdemannia flammicorona</name>
    <dbReference type="NCBI Taxonomy" id="994334"/>
    <lineage>
        <taxon>Eukaryota</taxon>
        <taxon>Fungi</taxon>
        <taxon>Fungi incertae sedis</taxon>
        <taxon>Mucoromycota</taxon>
        <taxon>Mucoromycotina</taxon>
        <taxon>Endogonomycetes</taxon>
        <taxon>Endogonales</taxon>
        <taxon>Endogonaceae</taxon>
        <taxon>Jimgerdemannia</taxon>
    </lineage>
</organism>
<comment type="caution">
    <text evidence="1">The sequence shown here is derived from an EMBL/GenBank/DDBJ whole genome shotgun (WGS) entry which is preliminary data.</text>
</comment>
<proteinExistence type="predicted"/>
<dbReference type="AlphaFoldDB" id="A0A433QN29"/>
<keyword evidence="2" id="KW-1185">Reference proteome</keyword>
<evidence type="ECO:0000313" key="1">
    <source>
        <dbReference type="EMBL" id="RUS31184.1"/>
    </source>
</evidence>
<protein>
    <submittedName>
        <fullName evidence="1">Uncharacterized protein</fullName>
    </submittedName>
</protein>
<gene>
    <name evidence="1" type="ORF">BC938DRAFT_478307</name>
</gene>
<evidence type="ECO:0000313" key="2">
    <source>
        <dbReference type="Proteomes" id="UP000274822"/>
    </source>
</evidence>